<gene>
    <name evidence="1" type="ORF">G2W53_026190</name>
</gene>
<evidence type="ECO:0000313" key="2">
    <source>
        <dbReference type="Proteomes" id="UP000634136"/>
    </source>
</evidence>
<sequence>MVSLMSQVSREEKEYSMEELQKMLMEMIGGFQNASSWQYKSSSIVVHEIESQCSRERVWTQT</sequence>
<evidence type="ECO:0000313" key="1">
    <source>
        <dbReference type="EMBL" id="KAF7820735.1"/>
    </source>
</evidence>
<keyword evidence="2" id="KW-1185">Reference proteome</keyword>
<accession>A0A834TH08</accession>
<dbReference type="AlphaFoldDB" id="A0A834TH08"/>
<protein>
    <submittedName>
        <fullName evidence="1">Putative DnaJ domain-containing protein</fullName>
    </submittedName>
</protein>
<organism evidence="1 2">
    <name type="scientific">Senna tora</name>
    <dbReference type="NCBI Taxonomy" id="362788"/>
    <lineage>
        <taxon>Eukaryota</taxon>
        <taxon>Viridiplantae</taxon>
        <taxon>Streptophyta</taxon>
        <taxon>Embryophyta</taxon>
        <taxon>Tracheophyta</taxon>
        <taxon>Spermatophyta</taxon>
        <taxon>Magnoliopsida</taxon>
        <taxon>eudicotyledons</taxon>
        <taxon>Gunneridae</taxon>
        <taxon>Pentapetalae</taxon>
        <taxon>rosids</taxon>
        <taxon>fabids</taxon>
        <taxon>Fabales</taxon>
        <taxon>Fabaceae</taxon>
        <taxon>Caesalpinioideae</taxon>
        <taxon>Cassia clade</taxon>
        <taxon>Senna</taxon>
    </lineage>
</organism>
<dbReference type="EMBL" id="JAAIUW010000008">
    <property type="protein sequence ID" value="KAF7820735.1"/>
    <property type="molecule type" value="Genomic_DNA"/>
</dbReference>
<dbReference type="Proteomes" id="UP000634136">
    <property type="component" value="Unassembled WGS sequence"/>
</dbReference>
<reference evidence="1" key="1">
    <citation type="submission" date="2020-09" db="EMBL/GenBank/DDBJ databases">
        <title>Genome-Enabled Discovery of Anthraquinone Biosynthesis in Senna tora.</title>
        <authorList>
            <person name="Kang S.-H."/>
            <person name="Pandey R.P."/>
            <person name="Lee C.-M."/>
            <person name="Sim J.-S."/>
            <person name="Jeong J.-T."/>
            <person name="Choi B.-S."/>
            <person name="Jung M."/>
            <person name="Ginzburg D."/>
            <person name="Zhao K."/>
            <person name="Won S.Y."/>
            <person name="Oh T.-J."/>
            <person name="Yu Y."/>
            <person name="Kim N.-H."/>
            <person name="Lee O.R."/>
            <person name="Lee T.-H."/>
            <person name="Bashyal P."/>
            <person name="Kim T.-S."/>
            <person name="Lee W.-H."/>
            <person name="Kawkins C."/>
            <person name="Kim C.-K."/>
            <person name="Kim J.S."/>
            <person name="Ahn B.O."/>
            <person name="Rhee S.Y."/>
            <person name="Sohng J.K."/>
        </authorList>
    </citation>
    <scope>NUCLEOTIDE SEQUENCE</scope>
    <source>
        <tissue evidence="1">Leaf</tissue>
    </source>
</reference>
<comment type="caution">
    <text evidence="1">The sequence shown here is derived from an EMBL/GenBank/DDBJ whole genome shotgun (WGS) entry which is preliminary data.</text>
</comment>
<name>A0A834TH08_9FABA</name>
<proteinExistence type="predicted"/>